<dbReference type="AlphaFoldDB" id="A0A2N5U872"/>
<dbReference type="Proteomes" id="UP000235388">
    <property type="component" value="Unassembled WGS sequence"/>
</dbReference>
<sequence>MKSVILTAAVTFAAWISAVSGAMVKSKLHDLETLAAGGGCSRDSRPDMLPVRNEPDDDDRPLLGGGKGKMQHLSASAEQQLSLFACNHKSMTDSSAHYALRDDLIAHLWALKEECEEDDSDV</sequence>
<evidence type="ECO:0000256" key="1">
    <source>
        <dbReference type="SAM" id="MobiDB-lite"/>
    </source>
</evidence>
<keyword evidence="2" id="KW-0732">Signal</keyword>
<evidence type="ECO:0000313" key="3">
    <source>
        <dbReference type="EMBL" id="PLW33935.1"/>
    </source>
</evidence>
<organism evidence="3 4">
    <name type="scientific">Puccinia coronata f. sp. avenae</name>
    <dbReference type="NCBI Taxonomy" id="200324"/>
    <lineage>
        <taxon>Eukaryota</taxon>
        <taxon>Fungi</taxon>
        <taxon>Dikarya</taxon>
        <taxon>Basidiomycota</taxon>
        <taxon>Pucciniomycotina</taxon>
        <taxon>Pucciniomycetes</taxon>
        <taxon>Pucciniales</taxon>
        <taxon>Pucciniaceae</taxon>
        <taxon>Puccinia</taxon>
    </lineage>
</organism>
<feature type="signal peptide" evidence="2">
    <location>
        <begin position="1"/>
        <end position="21"/>
    </location>
</feature>
<dbReference type="OrthoDB" id="2290122at2759"/>
<dbReference type="EMBL" id="PGCJ01000288">
    <property type="protein sequence ID" value="PLW33935.1"/>
    <property type="molecule type" value="Genomic_DNA"/>
</dbReference>
<reference evidence="3 4" key="1">
    <citation type="submission" date="2017-11" db="EMBL/GenBank/DDBJ databases">
        <title>De novo assembly and phasing of dikaryotic genomes from two isolates of Puccinia coronata f. sp. avenae, the causal agent of oat crown rust.</title>
        <authorList>
            <person name="Miller M.E."/>
            <person name="Zhang Y."/>
            <person name="Omidvar V."/>
            <person name="Sperschneider J."/>
            <person name="Schwessinger B."/>
            <person name="Raley C."/>
            <person name="Palmer J.M."/>
            <person name="Garnica D."/>
            <person name="Upadhyaya N."/>
            <person name="Rathjen J."/>
            <person name="Taylor J.M."/>
            <person name="Park R.F."/>
            <person name="Dodds P.N."/>
            <person name="Hirsch C.D."/>
            <person name="Kianian S.F."/>
            <person name="Figueroa M."/>
        </authorList>
    </citation>
    <scope>NUCLEOTIDE SEQUENCE [LARGE SCALE GENOMIC DNA]</scope>
    <source>
        <strain evidence="3">12NC29</strain>
    </source>
</reference>
<gene>
    <name evidence="3" type="ORF">PCANC_20793</name>
</gene>
<comment type="caution">
    <text evidence="3">The sequence shown here is derived from an EMBL/GenBank/DDBJ whole genome shotgun (WGS) entry which is preliminary data.</text>
</comment>
<feature type="region of interest" description="Disordered" evidence="1">
    <location>
        <begin position="35"/>
        <end position="71"/>
    </location>
</feature>
<proteinExistence type="predicted"/>
<evidence type="ECO:0000256" key="2">
    <source>
        <dbReference type="SAM" id="SignalP"/>
    </source>
</evidence>
<name>A0A2N5U872_9BASI</name>
<protein>
    <submittedName>
        <fullName evidence="3">Uncharacterized protein</fullName>
    </submittedName>
</protein>
<accession>A0A2N5U872</accession>
<keyword evidence="4" id="KW-1185">Reference proteome</keyword>
<evidence type="ECO:0000313" key="4">
    <source>
        <dbReference type="Proteomes" id="UP000235388"/>
    </source>
</evidence>
<feature type="chain" id="PRO_5014678801" evidence="2">
    <location>
        <begin position="22"/>
        <end position="122"/>
    </location>
</feature>